<dbReference type="InterPro" id="IPR050554">
    <property type="entry name" value="Met_Synthase/Corrinoid"/>
</dbReference>
<evidence type="ECO:0000313" key="5">
    <source>
        <dbReference type="EMBL" id="MBO8430047.1"/>
    </source>
</evidence>
<dbReference type="InterPro" id="IPR011005">
    <property type="entry name" value="Dihydropteroate_synth-like_sf"/>
</dbReference>
<dbReference type="EMBL" id="JADIND010000034">
    <property type="protein sequence ID" value="MBO8430047.1"/>
    <property type="molecule type" value="Genomic_DNA"/>
</dbReference>
<name>A0A9D9DMZ1_9BACT</name>
<dbReference type="GO" id="GO:0008705">
    <property type="term" value="F:methionine synthase activity"/>
    <property type="evidence" value="ECO:0007669"/>
    <property type="project" value="TreeGrafter"/>
</dbReference>
<feature type="domain" description="Pterin-binding" evidence="4">
    <location>
        <begin position="1"/>
        <end position="255"/>
    </location>
</feature>
<keyword evidence="3 5" id="KW-0808">Transferase</keyword>
<sequence length="306" mass="33987">MKLIGENIHIISRKVQQALLEKDENYIVNLINIQKNMDYADLNAGPAKGSFAGILEWLTELVQQNSALGISLDTTNTEEMANALKFCKNPQDVFLNSTSKDEPRIEKVTNLAAEYNSNIIALTLSKETGIPKTADGRLEIAFEIYEKCVEKGIENEKIYFDPLILPVCVEQTQAVEALNTIKMIKESFDPPVKTVIGLSNISNGSPADLRPLINRVFAVLAFGAGLDAAIIDAKDTELGRVLRMLEKSKTEKEIDKLYLDIADVISNFGEIEDIKYNAGDEEQTLVFKTANILLGKKIYSHSFTQI</sequence>
<dbReference type="GO" id="GO:0042558">
    <property type="term" value="P:pteridine-containing compound metabolic process"/>
    <property type="evidence" value="ECO:0007669"/>
    <property type="project" value="InterPro"/>
</dbReference>
<evidence type="ECO:0000256" key="2">
    <source>
        <dbReference type="ARBA" id="ARBA00022603"/>
    </source>
</evidence>
<protein>
    <submittedName>
        <fullName evidence="5">Dihydropteroate synthase</fullName>
        <ecNumber evidence="5">2.5.1.15</ecNumber>
    </submittedName>
</protein>
<keyword evidence="2" id="KW-0489">Methyltransferase</keyword>
<evidence type="ECO:0000256" key="1">
    <source>
        <dbReference type="ARBA" id="ARBA00010398"/>
    </source>
</evidence>
<evidence type="ECO:0000256" key="3">
    <source>
        <dbReference type="ARBA" id="ARBA00022679"/>
    </source>
</evidence>
<reference evidence="5" key="2">
    <citation type="journal article" date="2021" name="PeerJ">
        <title>Extensive microbial diversity within the chicken gut microbiome revealed by metagenomics and culture.</title>
        <authorList>
            <person name="Gilroy R."/>
            <person name="Ravi A."/>
            <person name="Getino M."/>
            <person name="Pursley I."/>
            <person name="Horton D.L."/>
            <person name="Alikhan N.F."/>
            <person name="Baker D."/>
            <person name="Gharbi K."/>
            <person name="Hall N."/>
            <person name="Watson M."/>
            <person name="Adriaenssens E.M."/>
            <person name="Foster-Nyarko E."/>
            <person name="Jarju S."/>
            <person name="Secka A."/>
            <person name="Antonio M."/>
            <person name="Oren A."/>
            <person name="Chaudhuri R.R."/>
            <person name="La Ragione R."/>
            <person name="Hildebrand F."/>
            <person name="Pallen M.J."/>
        </authorList>
    </citation>
    <scope>NUCLEOTIDE SEQUENCE</scope>
    <source>
        <strain evidence="5">10192</strain>
    </source>
</reference>
<reference evidence="5" key="1">
    <citation type="submission" date="2020-10" db="EMBL/GenBank/DDBJ databases">
        <authorList>
            <person name="Gilroy R."/>
        </authorList>
    </citation>
    <scope>NUCLEOTIDE SEQUENCE</scope>
    <source>
        <strain evidence="5">10192</strain>
    </source>
</reference>
<dbReference type="AlphaFoldDB" id="A0A9D9DMZ1"/>
<dbReference type="PROSITE" id="PS50972">
    <property type="entry name" value="PTERIN_BINDING"/>
    <property type="match status" value="1"/>
</dbReference>
<accession>A0A9D9DMZ1</accession>
<dbReference type="GO" id="GO:0032259">
    <property type="term" value="P:methylation"/>
    <property type="evidence" value="ECO:0007669"/>
    <property type="project" value="UniProtKB-KW"/>
</dbReference>
<comment type="similarity">
    <text evidence="1">Belongs to the vitamin-B12 dependent methionine synthase family.</text>
</comment>
<dbReference type="EC" id="2.5.1.15" evidence="5"/>
<dbReference type="GO" id="GO:0004156">
    <property type="term" value="F:dihydropteroate synthase activity"/>
    <property type="evidence" value="ECO:0007669"/>
    <property type="project" value="UniProtKB-EC"/>
</dbReference>
<dbReference type="PANTHER" id="PTHR45833">
    <property type="entry name" value="METHIONINE SYNTHASE"/>
    <property type="match status" value="1"/>
</dbReference>
<gene>
    <name evidence="5" type="ORF">IAC76_01535</name>
</gene>
<dbReference type="Pfam" id="PF00809">
    <property type="entry name" value="Pterin_bind"/>
    <property type="match status" value="1"/>
</dbReference>
<organism evidence="5 6">
    <name type="scientific">Candidatus Scatousia excrementipullorum</name>
    <dbReference type="NCBI Taxonomy" id="2840936"/>
    <lineage>
        <taxon>Bacteria</taxon>
        <taxon>Candidatus Scatousia</taxon>
    </lineage>
</organism>
<dbReference type="Gene3D" id="3.20.20.20">
    <property type="entry name" value="Dihydropteroate synthase-like"/>
    <property type="match status" value="1"/>
</dbReference>
<dbReference type="SUPFAM" id="SSF51717">
    <property type="entry name" value="Dihydropteroate synthetase-like"/>
    <property type="match status" value="1"/>
</dbReference>
<evidence type="ECO:0000313" key="6">
    <source>
        <dbReference type="Proteomes" id="UP000823632"/>
    </source>
</evidence>
<comment type="caution">
    <text evidence="5">The sequence shown here is derived from an EMBL/GenBank/DDBJ whole genome shotgun (WGS) entry which is preliminary data.</text>
</comment>
<proteinExistence type="inferred from homology"/>
<evidence type="ECO:0000259" key="4">
    <source>
        <dbReference type="PROSITE" id="PS50972"/>
    </source>
</evidence>
<dbReference type="InterPro" id="IPR000489">
    <property type="entry name" value="Pterin-binding_dom"/>
</dbReference>
<dbReference type="Proteomes" id="UP000823632">
    <property type="component" value="Unassembled WGS sequence"/>
</dbReference>
<dbReference type="GO" id="GO:0005829">
    <property type="term" value="C:cytosol"/>
    <property type="evidence" value="ECO:0007669"/>
    <property type="project" value="TreeGrafter"/>
</dbReference>